<proteinExistence type="predicted"/>
<organism evidence="4 5">
    <name type="scientific">Chytriomyces confervae</name>
    <dbReference type="NCBI Taxonomy" id="246404"/>
    <lineage>
        <taxon>Eukaryota</taxon>
        <taxon>Fungi</taxon>
        <taxon>Fungi incertae sedis</taxon>
        <taxon>Chytridiomycota</taxon>
        <taxon>Chytridiomycota incertae sedis</taxon>
        <taxon>Chytridiomycetes</taxon>
        <taxon>Chytridiales</taxon>
        <taxon>Chytriomycetaceae</taxon>
        <taxon>Chytriomyces</taxon>
    </lineage>
</organism>
<feature type="compositionally biased region" description="Acidic residues" evidence="3">
    <location>
        <begin position="361"/>
        <end position="377"/>
    </location>
</feature>
<dbReference type="STRING" id="246404.A0A507F5S8"/>
<dbReference type="Gene3D" id="3.30.160.360">
    <property type="match status" value="1"/>
</dbReference>
<dbReference type="SMART" id="SM00541">
    <property type="entry name" value="FYRN"/>
    <property type="match status" value="1"/>
</dbReference>
<reference evidence="4 5" key="1">
    <citation type="journal article" date="2019" name="Sci. Rep.">
        <title>Comparative genomics of chytrid fungi reveal insights into the obligate biotrophic and pathogenic lifestyle of Synchytrium endobioticum.</title>
        <authorList>
            <person name="van de Vossenberg B.T.L.H."/>
            <person name="Warris S."/>
            <person name="Nguyen H.D.T."/>
            <person name="van Gent-Pelzer M.P.E."/>
            <person name="Joly D.L."/>
            <person name="van de Geest H.C."/>
            <person name="Bonants P.J.M."/>
            <person name="Smith D.S."/>
            <person name="Levesque C.A."/>
            <person name="van der Lee T.A.J."/>
        </authorList>
    </citation>
    <scope>NUCLEOTIDE SEQUENCE [LARGE SCALE GENOMIC DNA]</scope>
    <source>
        <strain evidence="4 5">CBS 675.73</strain>
    </source>
</reference>
<dbReference type="PANTHER" id="PTHR22715">
    <property type="entry name" value="TRANSFORMING GROWTH FACTOR BETA REGULATED GENE 1"/>
    <property type="match status" value="1"/>
</dbReference>
<feature type="compositionally biased region" description="Polar residues" evidence="3">
    <location>
        <begin position="432"/>
        <end position="447"/>
    </location>
</feature>
<feature type="compositionally biased region" description="Polar residues" evidence="3">
    <location>
        <begin position="345"/>
        <end position="359"/>
    </location>
</feature>
<dbReference type="InterPro" id="IPR040092">
    <property type="entry name" value="TBRG1"/>
</dbReference>
<name>A0A507F5S8_9FUNG</name>
<dbReference type="Pfam" id="PF05964">
    <property type="entry name" value="FYRN"/>
    <property type="match status" value="1"/>
</dbReference>
<dbReference type="Proteomes" id="UP000320333">
    <property type="component" value="Unassembled WGS sequence"/>
</dbReference>
<evidence type="ECO:0000256" key="2">
    <source>
        <dbReference type="ARBA" id="ARBA00023242"/>
    </source>
</evidence>
<dbReference type="GO" id="GO:0051726">
    <property type="term" value="P:regulation of cell cycle"/>
    <property type="evidence" value="ECO:0007669"/>
    <property type="project" value="TreeGrafter"/>
</dbReference>
<evidence type="ECO:0000256" key="1">
    <source>
        <dbReference type="ARBA" id="ARBA00004123"/>
    </source>
</evidence>
<gene>
    <name evidence="4" type="ORF">CcCBS67573_g06423</name>
</gene>
<dbReference type="PROSITE" id="PS51543">
    <property type="entry name" value="FYRC"/>
    <property type="match status" value="1"/>
</dbReference>
<dbReference type="Pfam" id="PF05965">
    <property type="entry name" value="FYRC"/>
    <property type="match status" value="1"/>
</dbReference>
<dbReference type="InterPro" id="IPR003889">
    <property type="entry name" value="FYrich_C"/>
</dbReference>
<protein>
    <recommendedName>
        <fullName evidence="6">FYR N-terminal domain-containing protein</fullName>
    </recommendedName>
</protein>
<feature type="compositionally biased region" description="Low complexity" evidence="3">
    <location>
        <begin position="102"/>
        <end position="114"/>
    </location>
</feature>
<keyword evidence="5" id="KW-1185">Reference proteome</keyword>
<comment type="caution">
    <text evidence="4">The sequence shown here is derived from an EMBL/GenBank/DDBJ whole genome shotgun (WGS) entry which is preliminary data.</text>
</comment>
<accession>A0A507F5S8</accession>
<evidence type="ECO:0000256" key="3">
    <source>
        <dbReference type="SAM" id="MobiDB-lite"/>
    </source>
</evidence>
<dbReference type="PANTHER" id="PTHR22715:SF0">
    <property type="entry name" value="TRANSFORMING GROWTH FACTOR BETA REGULATOR 1"/>
    <property type="match status" value="1"/>
</dbReference>
<dbReference type="OrthoDB" id="285793at2759"/>
<dbReference type="GO" id="GO:0005634">
    <property type="term" value="C:nucleus"/>
    <property type="evidence" value="ECO:0007669"/>
    <property type="project" value="UniProtKB-SubCell"/>
</dbReference>
<evidence type="ECO:0008006" key="6">
    <source>
        <dbReference type="Google" id="ProtNLM"/>
    </source>
</evidence>
<keyword evidence="2" id="KW-0539">Nucleus</keyword>
<dbReference type="AlphaFoldDB" id="A0A507F5S8"/>
<evidence type="ECO:0000313" key="4">
    <source>
        <dbReference type="EMBL" id="TPX70766.1"/>
    </source>
</evidence>
<comment type="subcellular location">
    <subcellularLocation>
        <location evidence="1">Nucleus</location>
    </subcellularLocation>
</comment>
<feature type="region of interest" description="Disordered" evidence="3">
    <location>
        <begin position="345"/>
        <end position="447"/>
    </location>
</feature>
<evidence type="ECO:0000313" key="5">
    <source>
        <dbReference type="Proteomes" id="UP000320333"/>
    </source>
</evidence>
<dbReference type="EMBL" id="QEAP01000274">
    <property type="protein sequence ID" value="TPX70766.1"/>
    <property type="molecule type" value="Genomic_DNA"/>
</dbReference>
<sequence>MSTIPIEKYKNVKHKLREVLEENEFLISKLWKFRTQLMAVEREREYASRNMSWTISQADQCFFCSNLLHRLKKGTGGGAIGSMDISDSEEEASSATIAPVITSNTNAPTPSTTVTKKEKETRKRKPVTSKTLRIQKYEIDESTGKPVLPLSAGAMTIVSLGDIVYDRPAYHSERYIYPVGFTSVKVYLSMLDKDRSVHYTCEIKDGGDSPKFIVTPEDCPERSVTALSATGAWMPILKAANELRNKTFTSGLSGPDFFGLTNGIVTKVLQELPNARLCKSYVWQEFEFVQARGGGGKRGIKSEDHPSKKTKLAVCSLETQSSTTSIDSGLVHAASTDSMNNVRFDSAPQNFVPSVQPSSVDFEDDDLDAEDERDETDGPAAMANEAIYGGQQTGNHEGPESHHGAHPSQFPPQSGYAHFGGKQPRSAHLESSAHQLHSDQSSNYDST</sequence>
<dbReference type="PROSITE" id="PS51542">
    <property type="entry name" value="FYRN"/>
    <property type="match status" value="1"/>
</dbReference>
<feature type="region of interest" description="Disordered" evidence="3">
    <location>
        <begin position="102"/>
        <end position="127"/>
    </location>
</feature>
<dbReference type="InterPro" id="IPR003888">
    <property type="entry name" value="FYrich_N"/>
</dbReference>
<dbReference type="SMART" id="SM00542">
    <property type="entry name" value="FYRC"/>
    <property type="match status" value="1"/>
</dbReference>